<dbReference type="EMBL" id="RKMH01000008">
    <property type="protein sequence ID" value="RPA59923.1"/>
    <property type="molecule type" value="Genomic_DNA"/>
</dbReference>
<sequence>MRHKLTSAHSTTINTDLRALTKRAYGFHTPGPPIAMGELARGGACPKAPWPSSTRKNVRRRSISVHALRRCTSSQFRRV</sequence>
<proteinExistence type="predicted"/>
<accession>A0A3N4GAU8</accession>
<reference evidence="1 2" key="1">
    <citation type="submission" date="2018-11" db="EMBL/GenBank/DDBJ databases">
        <title>Draft genome sequence of Gordonia sp. RS15-1S isolated from rice stems.</title>
        <authorList>
            <person name="Muangham S."/>
        </authorList>
    </citation>
    <scope>NUCLEOTIDE SEQUENCE [LARGE SCALE GENOMIC DNA]</scope>
    <source>
        <strain evidence="1 2">RS15-1S</strain>
    </source>
</reference>
<gene>
    <name evidence="1" type="ORF">EF294_11775</name>
</gene>
<evidence type="ECO:0000313" key="2">
    <source>
        <dbReference type="Proteomes" id="UP000267536"/>
    </source>
</evidence>
<evidence type="ECO:0000313" key="1">
    <source>
        <dbReference type="EMBL" id="RPA59923.1"/>
    </source>
</evidence>
<dbReference type="AlphaFoldDB" id="A0A3N4GAU8"/>
<name>A0A3N4GAU8_9ACTN</name>
<dbReference type="Proteomes" id="UP000267536">
    <property type="component" value="Unassembled WGS sequence"/>
</dbReference>
<keyword evidence="2" id="KW-1185">Reference proteome</keyword>
<protein>
    <submittedName>
        <fullName evidence="1">Uncharacterized protein</fullName>
    </submittedName>
</protein>
<comment type="caution">
    <text evidence="1">The sequence shown here is derived from an EMBL/GenBank/DDBJ whole genome shotgun (WGS) entry which is preliminary data.</text>
</comment>
<organism evidence="1 2">
    <name type="scientific">Gordonia oryzae</name>
    <dbReference type="NCBI Taxonomy" id="2487349"/>
    <lineage>
        <taxon>Bacteria</taxon>
        <taxon>Bacillati</taxon>
        <taxon>Actinomycetota</taxon>
        <taxon>Actinomycetes</taxon>
        <taxon>Mycobacteriales</taxon>
        <taxon>Gordoniaceae</taxon>
        <taxon>Gordonia</taxon>
    </lineage>
</organism>
<dbReference type="OrthoDB" id="4380688at2"/>